<dbReference type="eggNOG" id="arCOG02053">
    <property type="taxonomic scope" value="Archaea"/>
</dbReference>
<reference evidence="3 4" key="2">
    <citation type="journal article" date="2000" name="Proc. Natl. Acad. Sci. U.S.A.">
        <title>Archaeal adaptation to higher temperatures revealed by genomic sequence of Thermoplasma volcanium.</title>
        <authorList>
            <person name="Kawashima T."/>
            <person name="Amano N."/>
            <person name="Koike H."/>
            <person name="Makino S."/>
            <person name="Higuchi S."/>
            <person name="Kawashima-Ohya Y."/>
            <person name="Watanabe K."/>
            <person name="Yamazaki M."/>
            <person name="Kanehori K."/>
            <person name="Kawamoto T."/>
            <person name="Nunoshiba T."/>
            <person name="Yamamoto Y."/>
            <person name="Aramaki H."/>
            <person name="Makino K."/>
            <person name="Suzuki M."/>
        </authorList>
    </citation>
    <scope>NUCLEOTIDE SEQUENCE [LARGE SCALE GENOMIC DNA]</scope>
    <source>
        <strain evidence="4">ATCC 51530 / DSM 4299 / JCM 9571 / NBRC 15438 / GSS1</strain>
    </source>
</reference>
<feature type="transmembrane region" description="Helical" evidence="1">
    <location>
        <begin position="120"/>
        <end position="140"/>
    </location>
</feature>
<dbReference type="InterPro" id="IPR014729">
    <property type="entry name" value="Rossmann-like_a/b/a_fold"/>
</dbReference>
<accession>Q97AU3</accession>
<keyword evidence="4" id="KW-1185">Reference proteome</keyword>
<dbReference type="CDD" id="cd00293">
    <property type="entry name" value="USP-like"/>
    <property type="match status" value="1"/>
</dbReference>
<dbReference type="OrthoDB" id="105697at2157"/>
<keyword evidence="1" id="KW-0812">Transmembrane</keyword>
<reference evidence="3 4" key="1">
    <citation type="journal article" date="1999" name="Proc. Jpn. Acad.">
        <title>Determination of the complete genomic DNA sequence of Thermoplasma volvanium GSS1.</title>
        <authorList>
            <person name="Kawashima T."/>
            <person name="Yamamoto Y."/>
            <person name="Aramaki H."/>
            <person name="Nunoshiba T."/>
            <person name="Kawamoto T."/>
            <person name="Watanabe K."/>
            <person name="Yamazaki M."/>
            <person name="Kanehori K."/>
            <person name="Amano N."/>
            <person name="Ohya Y."/>
            <person name="Makino K."/>
            <person name="Suzuki M."/>
        </authorList>
    </citation>
    <scope>NUCLEOTIDE SEQUENCE [LARGE SCALE GENOMIC DNA]</scope>
    <source>
        <strain evidence="4">ATCC 51530 / DSM 4299 / JCM 9571 / NBRC 15438 / GSS1</strain>
    </source>
</reference>
<dbReference type="GeneID" id="1441822"/>
<evidence type="ECO:0000313" key="3">
    <source>
        <dbReference type="EMBL" id="BAB59858.1"/>
    </source>
</evidence>
<evidence type="ECO:0000313" key="4">
    <source>
        <dbReference type="Proteomes" id="UP000001017"/>
    </source>
</evidence>
<dbReference type="PaxDb" id="273116-14324932"/>
<organism evidence="3 4">
    <name type="scientific">Thermoplasma volcanium (strain ATCC 51530 / DSM 4299 / JCM 9571 / NBRC 15438 / GSS1)</name>
    <dbReference type="NCBI Taxonomy" id="273116"/>
    <lineage>
        <taxon>Archaea</taxon>
        <taxon>Methanobacteriati</taxon>
        <taxon>Thermoplasmatota</taxon>
        <taxon>Thermoplasmata</taxon>
        <taxon>Thermoplasmatales</taxon>
        <taxon>Thermoplasmataceae</taxon>
        <taxon>Thermoplasma</taxon>
    </lineage>
</organism>
<dbReference type="KEGG" id="tvo:TVG0723097"/>
<dbReference type="DNASU" id="1441822"/>
<dbReference type="InterPro" id="IPR006016">
    <property type="entry name" value="UspA"/>
</dbReference>
<dbReference type="HOGENOM" id="CLU_049301_16_2_2"/>
<gene>
    <name evidence="3" type="ORF">TVG0723097</name>
</gene>
<evidence type="ECO:0000256" key="1">
    <source>
        <dbReference type="SAM" id="Phobius"/>
    </source>
</evidence>
<dbReference type="PANTHER" id="PTHR31964:SF113">
    <property type="entry name" value="USPA DOMAIN-CONTAINING PROTEIN"/>
    <property type="match status" value="1"/>
</dbReference>
<dbReference type="Gene3D" id="3.40.50.620">
    <property type="entry name" value="HUPs"/>
    <property type="match status" value="1"/>
</dbReference>
<dbReference type="Pfam" id="PF00582">
    <property type="entry name" value="Usp"/>
    <property type="match status" value="1"/>
</dbReference>
<keyword evidence="1" id="KW-0472">Membrane</keyword>
<dbReference type="PANTHER" id="PTHR31964">
    <property type="entry name" value="ADENINE NUCLEOTIDE ALPHA HYDROLASES-LIKE SUPERFAMILY PROTEIN"/>
    <property type="match status" value="1"/>
</dbReference>
<protein>
    <recommendedName>
        <fullName evidence="2">UspA domain-containing protein</fullName>
    </recommendedName>
</protein>
<dbReference type="SUPFAM" id="SSF52402">
    <property type="entry name" value="Adenine nucleotide alpha hydrolases-like"/>
    <property type="match status" value="1"/>
</dbReference>
<dbReference type="Proteomes" id="UP000001017">
    <property type="component" value="Chromosome"/>
</dbReference>
<sequence>MRVIVAYDGSPGADKAVGFALGLKDSIDKYFILYVSRDITDLSGQLVYISDETVEQQERLADEIVNKAKSLMTRSGVDYEVMKVDSNGEDISKVIVKIAQEKGIDVIFTGTRKLRGLDKFFLGSISSGILALSSCPVIVVPP</sequence>
<dbReference type="EMBL" id="BA000011">
    <property type="protein sequence ID" value="BAB59858.1"/>
    <property type="molecule type" value="Genomic_DNA"/>
</dbReference>
<proteinExistence type="predicted"/>
<keyword evidence="1" id="KW-1133">Transmembrane helix</keyword>
<dbReference type="PhylomeDB" id="Q97AU3"/>
<dbReference type="STRING" id="273116.gene:9381505"/>
<dbReference type="RefSeq" id="WP_010916974.1">
    <property type="nucleotide sequence ID" value="NC_002689.2"/>
</dbReference>
<name>Q97AU3_THEVO</name>
<evidence type="ECO:0000259" key="2">
    <source>
        <dbReference type="Pfam" id="PF00582"/>
    </source>
</evidence>
<dbReference type="AlphaFoldDB" id="Q97AU3"/>
<feature type="domain" description="UspA" evidence="2">
    <location>
        <begin position="2"/>
        <end position="141"/>
    </location>
</feature>